<comment type="subcellular location">
    <subcellularLocation>
        <location evidence="1">Cell membrane</location>
        <topology evidence="1">Multi-pass membrane protein</topology>
    </subcellularLocation>
</comment>
<keyword evidence="5 6" id="KW-0472">Membrane</keyword>
<evidence type="ECO:0000256" key="4">
    <source>
        <dbReference type="ARBA" id="ARBA00022989"/>
    </source>
</evidence>
<evidence type="ECO:0000259" key="7">
    <source>
        <dbReference type="Pfam" id="PF01292"/>
    </source>
</evidence>
<dbReference type="RefSeq" id="WP_272134175.1">
    <property type="nucleotide sequence ID" value="NZ_JAQLOI010000001.1"/>
</dbReference>
<feature type="transmembrane region" description="Helical" evidence="6">
    <location>
        <begin position="10"/>
        <end position="28"/>
    </location>
</feature>
<feature type="domain" description="Cytochrome b561 bacterial/Ni-hydrogenase" evidence="7">
    <location>
        <begin position="3"/>
        <end position="170"/>
    </location>
</feature>
<organism evidence="8 9">
    <name type="scientific">Vibrio algarum</name>
    <dbReference type="NCBI Taxonomy" id="3020714"/>
    <lineage>
        <taxon>Bacteria</taxon>
        <taxon>Pseudomonadati</taxon>
        <taxon>Pseudomonadota</taxon>
        <taxon>Gammaproteobacteria</taxon>
        <taxon>Vibrionales</taxon>
        <taxon>Vibrionaceae</taxon>
        <taxon>Vibrio</taxon>
    </lineage>
</organism>
<evidence type="ECO:0000256" key="3">
    <source>
        <dbReference type="ARBA" id="ARBA00022692"/>
    </source>
</evidence>
<protein>
    <submittedName>
        <fullName evidence="8">Cytochrome b/b6 domain-containing protein</fullName>
    </submittedName>
</protein>
<evidence type="ECO:0000256" key="6">
    <source>
        <dbReference type="SAM" id="Phobius"/>
    </source>
</evidence>
<keyword evidence="3 6" id="KW-0812">Transmembrane</keyword>
<dbReference type="InterPro" id="IPR011577">
    <property type="entry name" value="Cyt_b561_bac/Ni-Hgenase"/>
</dbReference>
<dbReference type="InterPro" id="IPR016174">
    <property type="entry name" value="Di-haem_cyt_TM"/>
</dbReference>
<gene>
    <name evidence="8" type="ORF">PGX00_07550</name>
</gene>
<evidence type="ECO:0000313" key="8">
    <source>
        <dbReference type="EMBL" id="MDB1123522.1"/>
    </source>
</evidence>
<dbReference type="PANTHER" id="PTHR30485">
    <property type="entry name" value="NI/FE-HYDROGENASE 1 B-TYPE CYTOCHROME SUBUNIT"/>
    <property type="match status" value="1"/>
</dbReference>
<keyword evidence="4 6" id="KW-1133">Transmembrane helix</keyword>
<feature type="transmembrane region" description="Helical" evidence="6">
    <location>
        <begin position="89"/>
        <end position="113"/>
    </location>
</feature>
<keyword evidence="2" id="KW-1003">Cell membrane</keyword>
<proteinExistence type="predicted"/>
<dbReference type="Gene3D" id="1.20.950.20">
    <property type="entry name" value="Transmembrane di-heme cytochromes, Chain C"/>
    <property type="match status" value="1"/>
</dbReference>
<feature type="transmembrane region" description="Helical" evidence="6">
    <location>
        <begin position="187"/>
        <end position="206"/>
    </location>
</feature>
<accession>A0ABT4YPN2</accession>
<feature type="transmembrane region" description="Helical" evidence="6">
    <location>
        <begin position="138"/>
        <end position="158"/>
    </location>
</feature>
<dbReference type="PANTHER" id="PTHR30485:SF2">
    <property type="entry name" value="BLL0597 PROTEIN"/>
    <property type="match status" value="1"/>
</dbReference>
<dbReference type="EMBL" id="JAQLOI010000001">
    <property type="protein sequence ID" value="MDB1123522.1"/>
    <property type="molecule type" value="Genomic_DNA"/>
</dbReference>
<name>A0ABT4YPN2_9VIBR</name>
<evidence type="ECO:0000313" key="9">
    <source>
        <dbReference type="Proteomes" id="UP001210678"/>
    </source>
</evidence>
<evidence type="ECO:0000256" key="1">
    <source>
        <dbReference type="ARBA" id="ARBA00004651"/>
    </source>
</evidence>
<comment type="caution">
    <text evidence="8">The sequence shown here is derived from an EMBL/GenBank/DDBJ whole genome shotgun (WGS) entry which is preliminary data.</text>
</comment>
<evidence type="ECO:0000256" key="2">
    <source>
        <dbReference type="ARBA" id="ARBA00022475"/>
    </source>
</evidence>
<dbReference type="Proteomes" id="UP001210678">
    <property type="component" value="Unassembled WGS sequence"/>
</dbReference>
<reference evidence="8 9" key="1">
    <citation type="submission" date="2023-01" db="EMBL/GenBank/DDBJ databases">
        <title>Vibrio sp. KJ40-1 sp.nov, isolated from marine algae.</title>
        <authorList>
            <person name="Butt M."/>
            <person name="Kim J.M.J."/>
            <person name="Jeon C.O.C."/>
        </authorList>
    </citation>
    <scope>NUCLEOTIDE SEQUENCE [LARGE SCALE GENOMIC DNA]</scope>
    <source>
        <strain evidence="8 9">KJ40-1</strain>
    </source>
</reference>
<dbReference type="SUPFAM" id="SSF81342">
    <property type="entry name" value="Transmembrane di-heme cytochromes"/>
    <property type="match status" value="1"/>
</dbReference>
<dbReference type="Pfam" id="PF01292">
    <property type="entry name" value="Ni_hydr_CYTB"/>
    <property type="match status" value="1"/>
</dbReference>
<feature type="transmembrane region" description="Helical" evidence="6">
    <location>
        <begin position="34"/>
        <end position="53"/>
    </location>
</feature>
<sequence length="207" mass="23180">MKVWDFPTRLYHWIQALLFAGLAFSGLTEQGPHVYLGLTLFTLLTWRLLWGFIGSETSRFSQFVHSPKTVLLYFKGEYKESPGHNPAGGYMVVTLVTALSIQCLSGLALSGMLDPLPGSEYWLNDQIFDVCVFIHENLIDGLFILVSLHLLAIIIYKLQRKPLVKAMFTGVQEHISTKVSLASNRRAIAVFAVSLSITTVIYVLSIE</sequence>
<evidence type="ECO:0000256" key="5">
    <source>
        <dbReference type="ARBA" id="ARBA00023136"/>
    </source>
</evidence>
<dbReference type="InterPro" id="IPR051542">
    <property type="entry name" value="Hydrogenase_cytochrome"/>
</dbReference>
<keyword evidence="9" id="KW-1185">Reference proteome</keyword>